<sequence>MHPTSPTPKTIGLTALAMIAFAANSLLCRMALGEGMIDAASFTLIGLGSGALVLLPLAALARRAATPARPDWVAAAAMSVYMICFSFAYLALGAGPGALILAGSIQMTMLIAGLRAGERLRPAGWVGLGLVFRQQDATRLPRPTPARDDRARLPRPHRSIGRPLHAPPRPASTQALRPEPVG</sequence>
<dbReference type="Proteomes" id="UP000274556">
    <property type="component" value="Unassembled WGS sequence"/>
</dbReference>
<feature type="transmembrane region" description="Helical" evidence="2">
    <location>
        <begin position="12"/>
        <end position="33"/>
    </location>
</feature>
<name>A0A495VGQ5_9GAMM</name>
<dbReference type="InterPro" id="IPR037185">
    <property type="entry name" value="EmrE-like"/>
</dbReference>
<protein>
    <recommendedName>
        <fullName evidence="5">EamA-like transporter family protein</fullName>
    </recommendedName>
</protein>
<gene>
    <name evidence="3" type="ORF">BDD21_5228</name>
</gene>
<proteinExistence type="predicted"/>
<evidence type="ECO:0000256" key="2">
    <source>
        <dbReference type="SAM" id="Phobius"/>
    </source>
</evidence>
<evidence type="ECO:0000256" key="1">
    <source>
        <dbReference type="SAM" id="MobiDB-lite"/>
    </source>
</evidence>
<accession>A0A495VGQ5</accession>
<organism evidence="3 4">
    <name type="scientific">Thiocapsa rosea</name>
    <dbReference type="NCBI Taxonomy" id="69360"/>
    <lineage>
        <taxon>Bacteria</taxon>
        <taxon>Pseudomonadati</taxon>
        <taxon>Pseudomonadota</taxon>
        <taxon>Gammaproteobacteria</taxon>
        <taxon>Chromatiales</taxon>
        <taxon>Chromatiaceae</taxon>
        <taxon>Thiocapsa</taxon>
    </lineage>
</organism>
<reference evidence="3 4" key="1">
    <citation type="submission" date="2018-10" db="EMBL/GenBank/DDBJ databases">
        <title>Genomic Encyclopedia of Archaeal and Bacterial Type Strains, Phase II (KMG-II): from individual species to whole genera.</title>
        <authorList>
            <person name="Goeker M."/>
        </authorList>
    </citation>
    <scope>NUCLEOTIDE SEQUENCE [LARGE SCALE GENOMIC DNA]</scope>
    <source>
        <strain evidence="3 4">DSM 235</strain>
    </source>
</reference>
<evidence type="ECO:0000313" key="3">
    <source>
        <dbReference type="EMBL" id="RKT47625.1"/>
    </source>
</evidence>
<keyword evidence="2" id="KW-1133">Transmembrane helix</keyword>
<dbReference type="AlphaFoldDB" id="A0A495VGQ5"/>
<keyword evidence="2" id="KW-0472">Membrane</keyword>
<feature type="region of interest" description="Disordered" evidence="1">
    <location>
        <begin position="138"/>
        <end position="182"/>
    </location>
</feature>
<dbReference type="OrthoDB" id="321830at2"/>
<keyword evidence="2" id="KW-0812">Transmembrane</keyword>
<comment type="caution">
    <text evidence="3">The sequence shown here is derived from an EMBL/GenBank/DDBJ whole genome shotgun (WGS) entry which is preliminary data.</text>
</comment>
<feature type="transmembrane region" description="Helical" evidence="2">
    <location>
        <begin position="72"/>
        <end position="92"/>
    </location>
</feature>
<feature type="transmembrane region" description="Helical" evidence="2">
    <location>
        <begin position="39"/>
        <end position="60"/>
    </location>
</feature>
<dbReference type="RefSeq" id="WP_120799566.1">
    <property type="nucleotide sequence ID" value="NZ_RBXL01000001.1"/>
</dbReference>
<dbReference type="EMBL" id="RBXL01000001">
    <property type="protein sequence ID" value="RKT47625.1"/>
    <property type="molecule type" value="Genomic_DNA"/>
</dbReference>
<keyword evidence="4" id="KW-1185">Reference proteome</keyword>
<evidence type="ECO:0008006" key="5">
    <source>
        <dbReference type="Google" id="ProtNLM"/>
    </source>
</evidence>
<dbReference type="SUPFAM" id="SSF103481">
    <property type="entry name" value="Multidrug resistance efflux transporter EmrE"/>
    <property type="match status" value="1"/>
</dbReference>
<evidence type="ECO:0000313" key="4">
    <source>
        <dbReference type="Proteomes" id="UP000274556"/>
    </source>
</evidence>